<gene>
    <name evidence="3" type="primary">cya</name>
    <name evidence="3" type="ORF">SAMCFNEI73_pA0218</name>
</gene>
<dbReference type="Gene3D" id="1.10.150.50">
    <property type="entry name" value="Transcription Factor, Ets-1"/>
    <property type="match status" value="1"/>
</dbReference>
<dbReference type="GO" id="GO:0005524">
    <property type="term" value="F:ATP binding"/>
    <property type="evidence" value="ECO:0007669"/>
    <property type="project" value="UniProtKB-KW"/>
</dbReference>
<dbReference type="EC" id="4.6.1.1" evidence="3"/>
<dbReference type="SUPFAM" id="SSF52540">
    <property type="entry name" value="P-loop containing nucleoside triphosphate hydrolases"/>
    <property type="match status" value="1"/>
</dbReference>
<dbReference type="Pfam" id="PF13424">
    <property type="entry name" value="TPR_12"/>
    <property type="match status" value="1"/>
</dbReference>
<dbReference type="RefSeq" id="WP_064253131.1">
    <property type="nucleotide sequence ID" value="NZ_CP013108.1"/>
</dbReference>
<dbReference type="KEGG" id="same:SAMCFNEI73_pA0218"/>
<dbReference type="GO" id="GO:0004016">
    <property type="term" value="F:adenylate cyclase activity"/>
    <property type="evidence" value="ECO:0007669"/>
    <property type="project" value="UniProtKB-EC"/>
</dbReference>
<dbReference type="InterPro" id="IPR011990">
    <property type="entry name" value="TPR-like_helical_dom_sf"/>
</dbReference>
<dbReference type="InterPro" id="IPR013761">
    <property type="entry name" value="SAM/pointed_sf"/>
</dbReference>
<dbReference type="PROSITE" id="PS50125">
    <property type="entry name" value="GUANYLATE_CYCLASE_2"/>
    <property type="match status" value="1"/>
</dbReference>
<organism evidence="3 4">
    <name type="scientific">Sinorhizobium americanum</name>
    <dbReference type="NCBI Taxonomy" id="194963"/>
    <lineage>
        <taxon>Bacteria</taxon>
        <taxon>Pseudomonadati</taxon>
        <taxon>Pseudomonadota</taxon>
        <taxon>Alphaproteobacteria</taxon>
        <taxon>Hyphomicrobiales</taxon>
        <taxon>Rhizobiaceae</taxon>
        <taxon>Sinorhizobium/Ensifer group</taxon>
        <taxon>Sinorhizobium</taxon>
    </lineage>
</organism>
<dbReference type="InterPro" id="IPR019734">
    <property type="entry name" value="TPR_rpt"/>
</dbReference>
<proteinExistence type="predicted"/>
<keyword evidence="2" id="KW-0067">ATP-binding</keyword>
<dbReference type="OrthoDB" id="9785312at2"/>
<dbReference type="AlphaFoldDB" id="A0A1L3LT06"/>
<protein>
    <submittedName>
        <fullName evidence="3">Adenylate cyclase</fullName>
        <ecNumber evidence="3">4.6.1.1</ecNumber>
        <ecNumber evidence="3">4.6.1.2</ecNumber>
    </submittedName>
</protein>
<dbReference type="InterPro" id="IPR041664">
    <property type="entry name" value="AAA_16"/>
</dbReference>
<dbReference type="GO" id="GO:0004383">
    <property type="term" value="F:guanylate cyclase activity"/>
    <property type="evidence" value="ECO:0007669"/>
    <property type="project" value="UniProtKB-EC"/>
</dbReference>
<evidence type="ECO:0000256" key="1">
    <source>
        <dbReference type="ARBA" id="ARBA00022741"/>
    </source>
</evidence>
<dbReference type="EMBL" id="CP013108">
    <property type="protein sequence ID" value="APG93193.1"/>
    <property type="molecule type" value="Genomic_DNA"/>
</dbReference>
<dbReference type="SMART" id="SM00044">
    <property type="entry name" value="CYCc"/>
    <property type="match status" value="1"/>
</dbReference>
<dbReference type="CDD" id="cd07302">
    <property type="entry name" value="CHD"/>
    <property type="match status" value="1"/>
</dbReference>
<dbReference type="Gene3D" id="1.25.40.10">
    <property type="entry name" value="Tetratricopeptide repeat domain"/>
    <property type="match status" value="1"/>
</dbReference>
<dbReference type="InterPro" id="IPR029787">
    <property type="entry name" value="Nucleotide_cyclase"/>
</dbReference>
<dbReference type="Pfam" id="PF13191">
    <property type="entry name" value="AAA_16"/>
    <property type="match status" value="1"/>
</dbReference>
<dbReference type="InterPro" id="IPR001660">
    <property type="entry name" value="SAM"/>
</dbReference>
<name>A0A1L3LT06_9HYPH</name>
<keyword evidence="1" id="KW-0547">Nucleotide-binding</keyword>
<dbReference type="Proteomes" id="UP000182306">
    <property type="component" value="Plasmid A"/>
</dbReference>
<evidence type="ECO:0000256" key="2">
    <source>
        <dbReference type="ARBA" id="ARBA00022840"/>
    </source>
</evidence>
<dbReference type="EC" id="4.6.1.2" evidence="3"/>
<evidence type="ECO:0000313" key="3">
    <source>
        <dbReference type="EMBL" id="APG93193.1"/>
    </source>
</evidence>
<dbReference type="SMART" id="SM00028">
    <property type="entry name" value="TPR"/>
    <property type="match status" value="3"/>
</dbReference>
<keyword evidence="3" id="KW-0456">Lyase</keyword>
<keyword evidence="3" id="KW-0614">Plasmid</keyword>
<dbReference type="Gene3D" id="3.40.50.300">
    <property type="entry name" value="P-loop containing nucleotide triphosphate hydrolases"/>
    <property type="match status" value="1"/>
</dbReference>
<dbReference type="CDD" id="cd09487">
    <property type="entry name" value="SAM_superfamily"/>
    <property type="match status" value="1"/>
</dbReference>
<dbReference type="PROSITE" id="PS50105">
    <property type="entry name" value="SAM_DOMAIN"/>
    <property type="match status" value="1"/>
</dbReference>
<dbReference type="GO" id="GO:0005737">
    <property type="term" value="C:cytoplasm"/>
    <property type="evidence" value="ECO:0007669"/>
    <property type="project" value="TreeGrafter"/>
</dbReference>
<geneLocation type="plasmid" evidence="3 4">
    <name>A</name>
</geneLocation>
<dbReference type="GO" id="GO:0035556">
    <property type="term" value="P:intracellular signal transduction"/>
    <property type="evidence" value="ECO:0007669"/>
    <property type="project" value="InterPro"/>
</dbReference>
<dbReference type="Pfam" id="PF00211">
    <property type="entry name" value="Guanylate_cyc"/>
    <property type="match status" value="1"/>
</dbReference>
<dbReference type="InterPro" id="IPR001054">
    <property type="entry name" value="A/G_cyclase"/>
</dbReference>
<dbReference type="Gene3D" id="3.30.70.1230">
    <property type="entry name" value="Nucleotide cyclase"/>
    <property type="match status" value="1"/>
</dbReference>
<dbReference type="SUPFAM" id="SSF47769">
    <property type="entry name" value="SAM/Pointed domain"/>
    <property type="match status" value="1"/>
</dbReference>
<dbReference type="SUPFAM" id="SSF48452">
    <property type="entry name" value="TPR-like"/>
    <property type="match status" value="1"/>
</dbReference>
<dbReference type="InterPro" id="IPR027417">
    <property type="entry name" value="P-loop_NTPase"/>
</dbReference>
<dbReference type="SMART" id="SM00454">
    <property type="entry name" value="SAM"/>
    <property type="match status" value="1"/>
</dbReference>
<reference evidence="3 4" key="1">
    <citation type="submission" date="2015-10" db="EMBL/GenBank/DDBJ databases">
        <title>Genomic differences between typical nodule nitrogen-fixing rhizobial strains and those coming from bean seeds.</title>
        <authorList>
            <person name="Peralta H."/>
            <person name="Aguilar-Vera A."/>
            <person name="Diaz R."/>
            <person name="Mora Y."/>
            <person name="Martinez-Batallar G."/>
            <person name="Salazar E."/>
            <person name="Vargas-Lagunas C."/>
            <person name="Encarnacion S."/>
            <person name="Girard L."/>
            <person name="Mora J."/>
        </authorList>
    </citation>
    <scope>NUCLEOTIDE SEQUENCE [LARGE SCALE GENOMIC DNA]</scope>
    <source>
        <strain evidence="3 4">CFNEI 73</strain>
        <plasmid evidence="3 4">A</plasmid>
    </source>
</reference>
<dbReference type="Pfam" id="PF00536">
    <property type="entry name" value="SAM_1"/>
    <property type="match status" value="1"/>
</dbReference>
<evidence type="ECO:0000313" key="4">
    <source>
        <dbReference type="Proteomes" id="UP000182306"/>
    </source>
</evidence>
<dbReference type="PANTHER" id="PTHR16305">
    <property type="entry name" value="TESTICULAR SOLUBLE ADENYLYL CYCLASE"/>
    <property type="match status" value="1"/>
</dbReference>
<dbReference type="PANTHER" id="PTHR16305:SF28">
    <property type="entry name" value="GUANYLATE CYCLASE DOMAIN-CONTAINING PROTEIN"/>
    <property type="match status" value="1"/>
</dbReference>
<sequence>MSDIASWLDRLGLAKYTAAFTANEIDLDALRHLSDDDLKELGLPVGPRRKVLAAIAALAAGTMSAPAPREPERRQLTIMFVDLVGSTQLSQRLDPEEMRDVIRAYQSAVSAEIGRYEGRVAKLMGDGVLAYFGWPMAHEDDAERAVRAGLAAATATARLAIPAGDALAGRVGIATGVVVVGDLIGEGSAQEAAVVGETPNLAARLQALAEPNTVVISDGTHRLVAGLFETIDLGLQQLRGFAAPVTAWRVVGEADAEGRFDALHGIATPLVGRSEELELLVRCWHQARAGKGQAVMLSGEAGIGKSRLIAALEESLDKEPHPRLRYFCSAYHVNSALYPVIRQLERAAGLTRGDSDSAKLDKLEALTLQWASDTTEAVPLLAALLPIDSTGRYPPTQLTPQAQKARTLGILRQQIEGMAASQPTVLVVEDAHWIDPTTRDWLDMIIERLHDLPVLLVVTFRPEFRPAWVASNVTVITLDPLAPDEGAAVADGVAAGRTLPSEIRSEILARTEGVPLFVEEFTKAVLETNWVTPVGDRDRSKGPTTSLAIPSTLQDSLMARLDRLSSAKSVAQTGACIGRVFHHRLLAAVAGCGDARLTADLLKLERSGLVLRNGIPPEATYAFKHALVQDAAYESLLKSRRHHIHAIIASTLESEFPEVAEAEPETLARHYTSAQLPDQAAEYWLKAGQLALKRSANVEAVAHLRKGLQVVASLPSNEDRLRREIHLQNAMGVASMAVRGWGAPEVLRAFSSARMLCEELGDSNELFVAVRGEASYQLISGHLREANDLGCQCLRIARSANDRSLLLEAHHQLWATRFFLGDYRAAEKHADWGMATYDPDRDHPLTYIFTGHDPGVCCRNFSAQMLWIRGYPDQALARIREAVALARRVGHSVTMATALNNMANIQLMRREPAAARETAQEQLEVATKFDLRLMAAAALFNIGWALSQQGKLEDGIREMRKALEGFEATGADMGMSFCLCVLAQAYGEFGAGNQGLALLQKAFEITARTRSKYQLPELLRTKGELLWRLNPHDEIAERWFRKALAMAHIEGTKSSELRAAESLARLYIDEGRDDAARILLVPIYDWFTEGFDTGDLVEAKALLDPLR</sequence>
<keyword evidence="4" id="KW-1185">Reference proteome</keyword>
<accession>A0A1L3LT06</accession>
<dbReference type="SUPFAM" id="SSF55073">
    <property type="entry name" value="Nucleotide cyclase"/>
    <property type="match status" value="1"/>
</dbReference>